<gene>
    <name evidence="2" type="ORF">MCHLO_13731</name>
</gene>
<proteinExistence type="predicted"/>
<evidence type="ECO:0000313" key="2">
    <source>
        <dbReference type="EMBL" id="GAT57162.1"/>
    </source>
</evidence>
<accession>A0ABQ0M1P0</accession>
<feature type="region of interest" description="Disordered" evidence="1">
    <location>
        <begin position="49"/>
        <end position="72"/>
    </location>
</feature>
<organism evidence="2 3">
    <name type="scientific">Mycena chlorophos</name>
    <name type="common">Agaric fungus</name>
    <name type="synonym">Agaricus chlorophos</name>
    <dbReference type="NCBI Taxonomy" id="658473"/>
    <lineage>
        <taxon>Eukaryota</taxon>
        <taxon>Fungi</taxon>
        <taxon>Dikarya</taxon>
        <taxon>Basidiomycota</taxon>
        <taxon>Agaricomycotina</taxon>
        <taxon>Agaricomycetes</taxon>
        <taxon>Agaricomycetidae</taxon>
        <taxon>Agaricales</taxon>
        <taxon>Marasmiineae</taxon>
        <taxon>Mycenaceae</taxon>
        <taxon>Mycena</taxon>
    </lineage>
</organism>
<sequence length="72" mass="7612">MQNVRRDDSEDYTGATSAAVPRINCHSCRDSGRIVSAALLDTSGPERRAWTANNNSGKTIGAEKTVSSSLGT</sequence>
<dbReference type="EMBL" id="DF849399">
    <property type="protein sequence ID" value="GAT57162.1"/>
    <property type="molecule type" value="Genomic_DNA"/>
</dbReference>
<keyword evidence="3" id="KW-1185">Reference proteome</keyword>
<evidence type="ECO:0000313" key="3">
    <source>
        <dbReference type="Proteomes" id="UP000815677"/>
    </source>
</evidence>
<protein>
    <submittedName>
        <fullName evidence="2">Uncharacterized protein</fullName>
    </submittedName>
</protein>
<evidence type="ECO:0000256" key="1">
    <source>
        <dbReference type="SAM" id="MobiDB-lite"/>
    </source>
</evidence>
<name>A0ABQ0M1P0_MYCCL</name>
<reference evidence="2" key="1">
    <citation type="submission" date="2014-09" db="EMBL/GenBank/DDBJ databases">
        <title>Genome sequence of the luminous mushroom Mycena chlorophos for searching fungal bioluminescence genes.</title>
        <authorList>
            <person name="Tanaka Y."/>
            <person name="Kasuga D."/>
            <person name="Oba Y."/>
            <person name="Hase S."/>
            <person name="Sato K."/>
            <person name="Oba Y."/>
            <person name="Sakakibara Y."/>
        </authorList>
    </citation>
    <scope>NUCLEOTIDE SEQUENCE</scope>
</reference>
<dbReference type="Proteomes" id="UP000815677">
    <property type="component" value="Unassembled WGS sequence"/>
</dbReference>